<dbReference type="KEGG" id="kim:G3T16_04965"/>
<feature type="domain" description="EAL" evidence="9">
    <location>
        <begin position="618"/>
        <end position="872"/>
    </location>
</feature>
<evidence type="ECO:0000259" key="7">
    <source>
        <dbReference type="PROSITE" id="PS50112"/>
    </source>
</evidence>
<dbReference type="InterPro" id="IPR001610">
    <property type="entry name" value="PAC"/>
</dbReference>
<evidence type="ECO:0000259" key="10">
    <source>
        <dbReference type="PROSITE" id="PS50887"/>
    </source>
</evidence>
<dbReference type="FunFam" id="3.20.20.450:FF:000001">
    <property type="entry name" value="Cyclic di-GMP phosphodiesterase yahA"/>
    <property type="match status" value="1"/>
</dbReference>
<accession>A0A6C0TZ70</accession>
<dbReference type="GO" id="GO:0071111">
    <property type="term" value="F:cyclic-guanylate-specific phosphodiesterase activity"/>
    <property type="evidence" value="ECO:0007669"/>
    <property type="project" value="UniProtKB-EC"/>
</dbReference>
<evidence type="ECO:0000256" key="5">
    <source>
        <dbReference type="PROSITE-ProRule" id="PRU00169"/>
    </source>
</evidence>
<dbReference type="InterPro" id="IPR001633">
    <property type="entry name" value="EAL_dom"/>
</dbReference>
<dbReference type="InterPro" id="IPR011006">
    <property type="entry name" value="CheY-like_superfamily"/>
</dbReference>
<dbReference type="InterPro" id="IPR003018">
    <property type="entry name" value="GAF"/>
</dbReference>
<protein>
    <recommendedName>
        <fullName evidence="1">cyclic-guanylate-specific phosphodiesterase</fullName>
        <ecNumber evidence="1">3.1.4.52</ecNumber>
    </recommendedName>
</protein>
<evidence type="ECO:0000256" key="2">
    <source>
        <dbReference type="ARBA" id="ARBA00022636"/>
    </source>
</evidence>
<dbReference type="InterPro" id="IPR035965">
    <property type="entry name" value="PAS-like_dom_sf"/>
</dbReference>
<dbReference type="GO" id="GO:0000160">
    <property type="term" value="P:phosphorelay signal transduction system"/>
    <property type="evidence" value="ECO:0007669"/>
    <property type="project" value="InterPro"/>
</dbReference>
<dbReference type="InterPro" id="IPR000014">
    <property type="entry name" value="PAS"/>
</dbReference>
<dbReference type="InterPro" id="IPR000700">
    <property type="entry name" value="PAS-assoc_C"/>
</dbReference>
<dbReference type="SUPFAM" id="SSF55785">
    <property type="entry name" value="PYP-like sensor domain (PAS domain)"/>
    <property type="match status" value="1"/>
</dbReference>
<dbReference type="PROSITE" id="PS50110">
    <property type="entry name" value="RESPONSE_REGULATORY"/>
    <property type="match status" value="1"/>
</dbReference>
<sequence>MRLDHVKILSVEDSELDAELCRRQLELTELSFDIRRVWSRAGLEEALASYRPDIVLCDFSLPGAFDGFTALAMVKQQDADIPVIFVSGTIGEDLAVETLRMGATDYVLKQRLERLGLVVTRALREAAERRALQVAEDSLRDSERRFRQLAENIRDVFYLVDVEASQLLYISPAFADIWGRSCDSLYRDPGGWTNDLHPDDREAVPASHLQRLKEGKFELEYRVLRQDGQLRWIRDRIFPVPEPGGGPRRVAGVAADITASKRSQRHIERLNRLYSVLSGINSLIVRVSDRDELLEETCQIAIDPGRFNTVWVGLLEDDGASVSAAAAAGGSEEFFDKLLSTVNAPPADQRCLVTEVLASGNAVLVNDLEQDFEGLAMHQELREADIRAVAVMPLKIGGKVIGVLGLCASEAEVFDDEEMRLVSELADDIGFALDFLAKGERLNYLAFYDVVTSLPNRTLFTERMNQQLRIAASQKTRVALVMIDINRFRLINGSLGRSVGNMLLKEVADRLLAVWPDGDNVAHVGADCFAGTLVDIRDEAVAAHALEDVVAALTDGSYFVAGNEVSVTVTAGIAIFPVDGGTAEPLFGNAESALKKAKLSGERYLFYQPSMNEKVADTFLLDNKLRRAVDRGEFVLHYQPKRDMTTGQVCGLEALIRWNSPEDGLVAPGKFIPMLEETGLILEVGAWAFGQAALERQRWQATGMPTPRIAVNVSAIQIRRADFVQSVVNAVQAVGASLEGIDLEVTESLLMEDVSGSIEKLEDLRNLGVNVAIDDFGTGYSSLYYLARLPVQFLKIDGSFIYTMTASGHSKMIVSTIISLAHALGMRVIAEGVETREQQQLLEAMHCDEMQGYLFSRPLPAEQLAPFLLQPGG</sequence>
<dbReference type="PROSITE" id="PS50113">
    <property type="entry name" value="PAC"/>
    <property type="match status" value="1"/>
</dbReference>
<dbReference type="Gene3D" id="3.30.450.20">
    <property type="entry name" value="PAS domain"/>
    <property type="match status" value="1"/>
</dbReference>
<dbReference type="SMART" id="SM00086">
    <property type="entry name" value="PAC"/>
    <property type="match status" value="1"/>
</dbReference>
<evidence type="ECO:0000256" key="1">
    <source>
        <dbReference type="ARBA" id="ARBA00012282"/>
    </source>
</evidence>
<keyword evidence="5" id="KW-0597">Phosphoprotein</keyword>
<dbReference type="Gene3D" id="3.20.20.450">
    <property type="entry name" value="EAL domain"/>
    <property type="match status" value="1"/>
</dbReference>
<dbReference type="PROSITE" id="PS50887">
    <property type="entry name" value="GGDEF"/>
    <property type="match status" value="1"/>
</dbReference>
<feature type="modified residue" description="4-aspartylphosphate" evidence="5">
    <location>
        <position position="58"/>
    </location>
</feature>
<dbReference type="Pfam" id="PF00563">
    <property type="entry name" value="EAL"/>
    <property type="match status" value="1"/>
</dbReference>
<dbReference type="EC" id="3.1.4.52" evidence="1"/>
<dbReference type="SMART" id="SM00267">
    <property type="entry name" value="GGDEF"/>
    <property type="match status" value="1"/>
</dbReference>
<dbReference type="Gene3D" id="3.30.450.40">
    <property type="match status" value="1"/>
</dbReference>
<dbReference type="InterPro" id="IPR029016">
    <property type="entry name" value="GAF-like_dom_sf"/>
</dbReference>
<evidence type="ECO:0000313" key="12">
    <source>
        <dbReference type="Proteomes" id="UP000477680"/>
    </source>
</evidence>
<dbReference type="SUPFAM" id="SSF52172">
    <property type="entry name" value="CheY-like"/>
    <property type="match status" value="1"/>
</dbReference>
<dbReference type="InterPro" id="IPR000160">
    <property type="entry name" value="GGDEF_dom"/>
</dbReference>
<dbReference type="Proteomes" id="UP000477680">
    <property type="component" value="Chromosome"/>
</dbReference>
<dbReference type="AlphaFoldDB" id="A0A6C0TZ70"/>
<dbReference type="InterPro" id="IPR035919">
    <property type="entry name" value="EAL_sf"/>
</dbReference>
<dbReference type="SMART" id="SM00091">
    <property type="entry name" value="PAS"/>
    <property type="match status" value="1"/>
</dbReference>
<dbReference type="CDD" id="cd01949">
    <property type="entry name" value="GGDEF"/>
    <property type="match status" value="1"/>
</dbReference>
<dbReference type="SUPFAM" id="SSF141868">
    <property type="entry name" value="EAL domain-like"/>
    <property type="match status" value="1"/>
</dbReference>
<evidence type="ECO:0000313" key="11">
    <source>
        <dbReference type="EMBL" id="QIB64833.1"/>
    </source>
</evidence>
<dbReference type="Gene3D" id="3.30.70.270">
    <property type="match status" value="1"/>
</dbReference>
<dbReference type="PANTHER" id="PTHR44757:SF2">
    <property type="entry name" value="BIOFILM ARCHITECTURE MAINTENANCE PROTEIN MBAA"/>
    <property type="match status" value="1"/>
</dbReference>
<dbReference type="InterPro" id="IPR001789">
    <property type="entry name" value="Sig_transdc_resp-reg_receiver"/>
</dbReference>
<dbReference type="PANTHER" id="PTHR44757">
    <property type="entry name" value="DIGUANYLATE CYCLASE DGCP"/>
    <property type="match status" value="1"/>
</dbReference>
<dbReference type="SUPFAM" id="SSF55781">
    <property type="entry name" value="GAF domain-like"/>
    <property type="match status" value="1"/>
</dbReference>
<dbReference type="InterPro" id="IPR043128">
    <property type="entry name" value="Rev_trsase/Diguanyl_cyclase"/>
</dbReference>
<dbReference type="Pfam" id="PF13185">
    <property type="entry name" value="GAF_2"/>
    <property type="match status" value="1"/>
</dbReference>
<organism evidence="11 12">
    <name type="scientific">Kineobactrum salinum</name>
    <dbReference type="NCBI Taxonomy" id="2708301"/>
    <lineage>
        <taxon>Bacteria</taxon>
        <taxon>Pseudomonadati</taxon>
        <taxon>Pseudomonadota</taxon>
        <taxon>Gammaproteobacteria</taxon>
        <taxon>Cellvibrionales</taxon>
        <taxon>Halieaceae</taxon>
        <taxon>Kineobactrum</taxon>
    </lineage>
</organism>
<dbReference type="RefSeq" id="WP_163494082.1">
    <property type="nucleotide sequence ID" value="NZ_CP048711.1"/>
</dbReference>
<dbReference type="CDD" id="cd01948">
    <property type="entry name" value="EAL"/>
    <property type="match status" value="1"/>
</dbReference>
<evidence type="ECO:0000256" key="4">
    <source>
        <dbReference type="ARBA" id="ARBA00022777"/>
    </source>
</evidence>
<gene>
    <name evidence="11" type="ORF">G3T16_04965</name>
</gene>
<dbReference type="SUPFAM" id="SSF55073">
    <property type="entry name" value="Nucleotide cyclase"/>
    <property type="match status" value="1"/>
</dbReference>
<keyword evidence="4" id="KW-0418">Kinase</keyword>
<proteinExistence type="predicted"/>
<dbReference type="CDD" id="cd00130">
    <property type="entry name" value="PAS"/>
    <property type="match status" value="1"/>
</dbReference>
<dbReference type="NCBIfam" id="TIGR00229">
    <property type="entry name" value="sensory_box"/>
    <property type="match status" value="1"/>
</dbReference>
<dbReference type="SMART" id="SM00052">
    <property type="entry name" value="EAL"/>
    <property type="match status" value="1"/>
</dbReference>
<keyword evidence="2" id="KW-0973">c-di-GMP</keyword>
<dbReference type="Pfam" id="PF00072">
    <property type="entry name" value="Response_reg"/>
    <property type="match status" value="1"/>
</dbReference>
<dbReference type="Gene3D" id="3.40.50.2300">
    <property type="match status" value="1"/>
</dbReference>
<feature type="domain" description="GGDEF" evidence="10">
    <location>
        <begin position="476"/>
        <end position="610"/>
    </location>
</feature>
<dbReference type="InterPro" id="IPR052155">
    <property type="entry name" value="Biofilm_reg_signaling"/>
</dbReference>
<dbReference type="PROSITE" id="PS50883">
    <property type="entry name" value="EAL"/>
    <property type="match status" value="1"/>
</dbReference>
<dbReference type="InterPro" id="IPR029787">
    <property type="entry name" value="Nucleotide_cyclase"/>
</dbReference>
<dbReference type="SMART" id="SM00448">
    <property type="entry name" value="REC"/>
    <property type="match status" value="1"/>
</dbReference>
<dbReference type="NCBIfam" id="TIGR00254">
    <property type="entry name" value="GGDEF"/>
    <property type="match status" value="1"/>
</dbReference>
<evidence type="ECO:0000259" key="6">
    <source>
        <dbReference type="PROSITE" id="PS50110"/>
    </source>
</evidence>
<dbReference type="PROSITE" id="PS50112">
    <property type="entry name" value="PAS"/>
    <property type="match status" value="1"/>
</dbReference>
<dbReference type="Pfam" id="PF00990">
    <property type="entry name" value="GGDEF"/>
    <property type="match status" value="1"/>
</dbReference>
<reference evidence="11 12" key="1">
    <citation type="submission" date="2020-02" db="EMBL/GenBank/DDBJ databases">
        <title>Genome sequencing for Kineobactrum sp. M2.</title>
        <authorList>
            <person name="Park S.-J."/>
        </authorList>
    </citation>
    <scope>NUCLEOTIDE SEQUENCE [LARGE SCALE GENOMIC DNA]</scope>
    <source>
        <strain evidence="11 12">M2</strain>
    </source>
</reference>
<dbReference type="EMBL" id="CP048711">
    <property type="protein sequence ID" value="QIB64833.1"/>
    <property type="molecule type" value="Genomic_DNA"/>
</dbReference>
<evidence type="ECO:0000259" key="8">
    <source>
        <dbReference type="PROSITE" id="PS50113"/>
    </source>
</evidence>
<dbReference type="SMART" id="SM00065">
    <property type="entry name" value="GAF"/>
    <property type="match status" value="1"/>
</dbReference>
<dbReference type="InterPro" id="IPR013655">
    <property type="entry name" value="PAS_fold_3"/>
</dbReference>
<keyword evidence="3" id="KW-0808">Transferase</keyword>
<dbReference type="Pfam" id="PF08447">
    <property type="entry name" value="PAS_3"/>
    <property type="match status" value="1"/>
</dbReference>
<feature type="domain" description="PAS" evidence="7">
    <location>
        <begin position="142"/>
        <end position="216"/>
    </location>
</feature>
<name>A0A6C0TZ70_9GAMM</name>
<dbReference type="CDD" id="cd00156">
    <property type="entry name" value="REC"/>
    <property type="match status" value="1"/>
</dbReference>
<evidence type="ECO:0000259" key="9">
    <source>
        <dbReference type="PROSITE" id="PS50883"/>
    </source>
</evidence>
<feature type="domain" description="Response regulatory" evidence="6">
    <location>
        <begin position="7"/>
        <end position="124"/>
    </location>
</feature>
<dbReference type="GO" id="GO:0016301">
    <property type="term" value="F:kinase activity"/>
    <property type="evidence" value="ECO:0007669"/>
    <property type="project" value="UniProtKB-KW"/>
</dbReference>
<evidence type="ECO:0000256" key="3">
    <source>
        <dbReference type="ARBA" id="ARBA00022679"/>
    </source>
</evidence>
<keyword evidence="12" id="KW-1185">Reference proteome</keyword>
<feature type="domain" description="PAC" evidence="8">
    <location>
        <begin position="217"/>
        <end position="269"/>
    </location>
</feature>